<keyword evidence="7" id="KW-1185">Reference proteome</keyword>
<keyword evidence="3" id="KW-1133">Transmembrane helix</keyword>
<evidence type="ECO:0000256" key="1">
    <source>
        <dbReference type="ARBA" id="ARBA00006068"/>
    </source>
</evidence>
<dbReference type="Gene3D" id="3.40.630.190">
    <property type="entry name" value="LCP protein"/>
    <property type="match status" value="1"/>
</dbReference>
<evidence type="ECO:0008006" key="8">
    <source>
        <dbReference type="Google" id="ProtNLM"/>
    </source>
</evidence>
<name>A0A176QCL4_9MICO</name>
<evidence type="ECO:0000256" key="3">
    <source>
        <dbReference type="SAM" id="Phobius"/>
    </source>
</evidence>
<evidence type="ECO:0000313" key="6">
    <source>
        <dbReference type="EMBL" id="OAB87416.1"/>
    </source>
</evidence>
<evidence type="ECO:0000256" key="2">
    <source>
        <dbReference type="SAM" id="MobiDB-lite"/>
    </source>
</evidence>
<dbReference type="InterPro" id="IPR027381">
    <property type="entry name" value="LytR/CpsA/Psr_C"/>
</dbReference>
<feature type="transmembrane region" description="Helical" evidence="3">
    <location>
        <begin position="49"/>
        <end position="70"/>
    </location>
</feature>
<dbReference type="STRING" id="262209.AWH69_04830"/>
<dbReference type="NCBIfam" id="TIGR00350">
    <property type="entry name" value="lytR_cpsA_psr"/>
    <property type="match status" value="1"/>
</dbReference>
<feature type="compositionally biased region" description="Basic and acidic residues" evidence="2">
    <location>
        <begin position="11"/>
        <end position="20"/>
    </location>
</feature>
<keyword evidence="3" id="KW-0812">Transmembrane</keyword>
<dbReference type="PANTHER" id="PTHR33392:SF6">
    <property type="entry name" value="POLYISOPRENYL-TEICHOIC ACID--PEPTIDOGLYCAN TEICHOIC ACID TRANSFERASE TAGU"/>
    <property type="match status" value="1"/>
</dbReference>
<dbReference type="RefSeq" id="WP_068272606.1">
    <property type="nucleotide sequence ID" value="NZ_LQZG01000002.1"/>
</dbReference>
<dbReference type="Proteomes" id="UP000076976">
    <property type="component" value="Unassembled WGS sequence"/>
</dbReference>
<proteinExistence type="inferred from homology"/>
<organism evidence="6 7">
    <name type="scientific">Janibacter melonis</name>
    <dbReference type="NCBI Taxonomy" id="262209"/>
    <lineage>
        <taxon>Bacteria</taxon>
        <taxon>Bacillati</taxon>
        <taxon>Actinomycetota</taxon>
        <taxon>Actinomycetes</taxon>
        <taxon>Micrococcales</taxon>
        <taxon>Intrasporangiaceae</taxon>
        <taxon>Janibacter</taxon>
    </lineage>
</organism>
<reference evidence="6 7" key="1">
    <citation type="submission" date="2016-01" db="EMBL/GenBank/DDBJ databases">
        <title>Janibacter melonis strain CD11_4 genome sequencing and assembly.</title>
        <authorList>
            <person name="Nair G.R."/>
            <person name="Kaur G."/>
            <person name="Chander A.M."/>
            <person name="Mayilraj S."/>
        </authorList>
    </citation>
    <scope>NUCLEOTIDE SEQUENCE [LARGE SCALE GENOMIC DNA]</scope>
    <source>
        <strain evidence="6 7">CD11-4</strain>
    </source>
</reference>
<dbReference type="PANTHER" id="PTHR33392">
    <property type="entry name" value="POLYISOPRENYL-TEICHOIC ACID--PEPTIDOGLYCAN TEICHOIC ACID TRANSFERASE TAGU"/>
    <property type="match status" value="1"/>
</dbReference>
<evidence type="ECO:0000313" key="7">
    <source>
        <dbReference type="Proteomes" id="UP000076976"/>
    </source>
</evidence>
<evidence type="ECO:0000259" key="5">
    <source>
        <dbReference type="Pfam" id="PF13399"/>
    </source>
</evidence>
<feature type="region of interest" description="Disordered" evidence="2">
    <location>
        <begin position="1"/>
        <end position="41"/>
    </location>
</feature>
<protein>
    <recommendedName>
        <fullName evidence="8">LytR family transcriptional regulator</fullName>
    </recommendedName>
</protein>
<dbReference type="EMBL" id="LQZG01000002">
    <property type="protein sequence ID" value="OAB87416.1"/>
    <property type="molecule type" value="Genomic_DNA"/>
</dbReference>
<dbReference type="AlphaFoldDB" id="A0A176QCL4"/>
<dbReference type="InterPro" id="IPR050922">
    <property type="entry name" value="LytR/CpsA/Psr_CW_biosynth"/>
</dbReference>
<gene>
    <name evidence="6" type="ORF">AWH69_04830</name>
</gene>
<dbReference type="Gene3D" id="3.30.70.2390">
    <property type="match status" value="1"/>
</dbReference>
<comment type="similarity">
    <text evidence="1">Belongs to the LytR/CpsA/Psr (LCP) family.</text>
</comment>
<feature type="domain" description="Cell envelope-related transcriptional attenuator" evidence="4">
    <location>
        <begin position="127"/>
        <end position="282"/>
    </location>
</feature>
<dbReference type="Pfam" id="PF03816">
    <property type="entry name" value="LytR_cpsA_psr"/>
    <property type="match status" value="1"/>
</dbReference>
<evidence type="ECO:0000259" key="4">
    <source>
        <dbReference type="Pfam" id="PF03816"/>
    </source>
</evidence>
<accession>A0A176QCL4</accession>
<dbReference type="Pfam" id="PF13399">
    <property type="entry name" value="LytR_C"/>
    <property type="match status" value="1"/>
</dbReference>
<sequence>MTDDSELTQPEGEHEGHGSEAEGSAAATRSRRLEERLQRRRRRRRRLRVAGIAVACVVGLVGAGVAVAGYRLNGNITRVDIGTGSTARPENSGGPAGPLNILVIGSDTRQGLGTTEYGTDTVEGGAHSDTNLVVHISADRRSAFVVSIPRDSMTMAPKDCEDPASTVENGEMRQWNYNFNKGGPACTVKTLEGLTGVYVDHVVVVDFSGFQKMVDALGGVEVCLPQPLEDSDAHVTLPAGRQKVDGKEALGYVRARKSLGDGSDLGRIERQQAFMSSMAQEATKSSLLLRPDRLYSFLDAATESMTADEDLSLGVLREIASSLRGFGIDNLSFVTVPTEPYPADSNRVQWQEGPAAELWDAVRDDTELPGAKKKTTPAKALTVTPDEISVSVVNDTSAEGLATQESTALGVQGFEASVAGTGPTGRVTGVQVRYAPGEKEAARTVAAAYPGAKLVEDDSATGAVVLVLGMGAPTAREVEGRTGTKDIPAPTVSAPPAPGKITARTATEDICG</sequence>
<feature type="region of interest" description="Disordered" evidence="2">
    <location>
        <begin position="477"/>
        <end position="512"/>
    </location>
</feature>
<keyword evidence="3" id="KW-0472">Membrane</keyword>
<dbReference type="InterPro" id="IPR004474">
    <property type="entry name" value="LytR_CpsA_psr"/>
</dbReference>
<comment type="caution">
    <text evidence="6">The sequence shown here is derived from an EMBL/GenBank/DDBJ whole genome shotgun (WGS) entry which is preliminary data.</text>
</comment>
<feature type="domain" description="LytR/CpsA/Psr regulator C-terminal" evidence="5">
    <location>
        <begin position="387"/>
        <end position="469"/>
    </location>
</feature>